<dbReference type="AlphaFoldDB" id="A0AAN7YDG6"/>
<feature type="domain" description="Alpha/beta hydrolase fold-3" evidence="2">
    <location>
        <begin position="77"/>
        <end position="291"/>
    </location>
</feature>
<dbReference type="GO" id="GO:0016787">
    <property type="term" value="F:hydrolase activity"/>
    <property type="evidence" value="ECO:0007669"/>
    <property type="project" value="UniProtKB-KW"/>
</dbReference>
<dbReference type="SUPFAM" id="SSF53474">
    <property type="entry name" value="alpha/beta-Hydrolases"/>
    <property type="match status" value="1"/>
</dbReference>
<dbReference type="Pfam" id="PF07859">
    <property type="entry name" value="Abhydrolase_3"/>
    <property type="match status" value="1"/>
</dbReference>
<accession>A0AAN7YDG6</accession>
<reference evidence="3 4" key="1">
    <citation type="submission" date="2023-08" db="EMBL/GenBank/DDBJ databases">
        <title>Black Yeasts Isolated from many extreme environments.</title>
        <authorList>
            <person name="Coleine C."/>
            <person name="Stajich J.E."/>
            <person name="Selbmann L."/>
        </authorList>
    </citation>
    <scope>NUCLEOTIDE SEQUENCE [LARGE SCALE GENOMIC DNA]</scope>
    <source>
        <strain evidence="3 4">CCFEE 5910</strain>
    </source>
</reference>
<dbReference type="InterPro" id="IPR050300">
    <property type="entry name" value="GDXG_lipolytic_enzyme"/>
</dbReference>
<comment type="caution">
    <text evidence="3">The sequence shown here is derived from an EMBL/GenBank/DDBJ whole genome shotgun (WGS) entry which is preliminary data.</text>
</comment>
<dbReference type="PANTHER" id="PTHR48081">
    <property type="entry name" value="AB HYDROLASE SUPERFAMILY PROTEIN C4A8.06C"/>
    <property type="match status" value="1"/>
</dbReference>
<dbReference type="InterPro" id="IPR029058">
    <property type="entry name" value="AB_hydrolase_fold"/>
</dbReference>
<dbReference type="PANTHER" id="PTHR48081:SF8">
    <property type="entry name" value="ALPHA_BETA HYDROLASE FOLD-3 DOMAIN-CONTAINING PROTEIN-RELATED"/>
    <property type="match status" value="1"/>
</dbReference>
<keyword evidence="1" id="KW-0378">Hydrolase</keyword>
<dbReference type="Gene3D" id="3.40.50.1820">
    <property type="entry name" value="alpha/beta hydrolase"/>
    <property type="match status" value="1"/>
</dbReference>
<dbReference type="EMBL" id="JAVRRJ010000008">
    <property type="protein sequence ID" value="KAK5082001.1"/>
    <property type="molecule type" value="Genomic_DNA"/>
</dbReference>
<proteinExistence type="predicted"/>
<sequence length="317" mass="35136">MSLTESWLNFEKATGGRIVLRGSPEDIKKQYDDLVQMLIPHMPQPSENVKSEDGSVDGVKYRIYTPKGVDGSLPIAMWTHGGGYMTGDLNSDDVLCRVVCEHTKSIVVNIDYSLTPEHKWPTQLNECLKVYRWAHDNASSFQGDAHKMYTIGGSAGGALALQTANAVLKDSSLKDSIKGVAAMVPSTTHYENCPEKYQSMYTAYKDNAVDAPIINKESMDIFLSHLGGDKDDSSLFTLLATENHKKFPPVYFTSCEFDPLRDDAYVLEAALKEAGVNTKHDHYKGLPHYFWIFPGIPEAQGYVANLLGGIGWLQSQM</sequence>
<evidence type="ECO:0000256" key="1">
    <source>
        <dbReference type="ARBA" id="ARBA00022801"/>
    </source>
</evidence>
<dbReference type="InterPro" id="IPR013094">
    <property type="entry name" value="AB_hydrolase_3"/>
</dbReference>
<dbReference type="RefSeq" id="XP_064758371.1">
    <property type="nucleotide sequence ID" value="XM_064895684.1"/>
</dbReference>
<dbReference type="Proteomes" id="UP001309876">
    <property type="component" value="Unassembled WGS sequence"/>
</dbReference>
<evidence type="ECO:0000313" key="4">
    <source>
        <dbReference type="Proteomes" id="UP001309876"/>
    </source>
</evidence>
<protein>
    <submittedName>
        <fullName evidence="3">Telomerase-binding protein</fullName>
    </submittedName>
</protein>
<dbReference type="GeneID" id="90020994"/>
<evidence type="ECO:0000259" key="2">
    <source>
        <dbReference type="Pfam" id="PF07859"/>
    </source>
</evidence>
<evidence type="ECO:0000313" key="3">
    <source>
        <dbReference type="EMBL" id="KAK5082001.1"/>
    </source>
</evidence>
<name>A0AAN7YDG6_9EURO</name>
<organism evidence="3 4">
    <name type="scientific">Lithohypha guttulata</name>
    <dbReference type="NCBI Taxonomy" id="1690604"/>
    <lineage>
        <taxon>Eukaryota</taxon>
        <taxon>Fungi</taxon>
        <taxon>Dikarya</taxon>
        <taxon>Ascomycota</taxon>
        <taxon>Pezizomycotina</taxon>
        <taxon>Eurotiomycetes</taxon>
        <taxon>Chaetothyriomycetidae</taxon>
        <taxon>Chaetothyriales</taxon>
        <taxon>Trichomeriaceae</taxon>
        <taxon>Lithohypha</taxon>
    </lineage>
</organism>
<gene>
    <name evidence="3" type="primary">EST1</name>
    <name evidence="3" type="ORF">LTR05_007143</name>
</gene>
<keyword evidence="4" id="KW-1185">Reference proteome</keyword>